<evidence type="ECO:0000313" key="2">
    <source>
        <dbReference type="EMBL" id="ADE76007.1"/>
    </source>
</evidence>
<sequence length="90" mass="10254">MESLNSRCHLVLTSLFNLQGWDSTANHPCQQFHQFLGNKILKFFIYYVVCSNPRKLLEKVGMSFLIALVSICIRLCNCSCTAFVFFIPGS</sequence>
<organism evidence="2">
    <name type="scientific">Picea sitchensis</name>
    <name type="common">Sitka spruce</name>
    <name type="synonym">Pinus sitchensis</name>
    <dbReference type="NCBI Taxonomy" id="3332"/>
    <lineage>
        <taxon>Eukaryota</taxon>
        <taxon>Viridiplantae</taxon>
        <taxon>Streptophyta</taxon>
        <taxon>Embryophyta</taxon>
        <taxon>Tracheophyta</taxon>
        <taxon>Spermatophyta</taxon>
        <taxon>Pinopsida</taxon>
        <taxon>Pinidae</taxon>
        <taxon>Conifers I</taxon>
        <taxon>Pinales</taxon>
        <taxon>Pinaceae</taxon>
        <taxon>Picea</taxon>
    </lineage>
</organism>
<feature type="transmembrane region" description="Helical" evidence="1">
    <location>
        <begin position="64"/>
        <end position="87"/>
    </location>
</feature>
<accession>D5A8Y8</accession>
<dbReference type="EMBL" id="BT122637">
    <property type="protein sequence ID" value="ADE76007.1"/>
    <property type="molecule type" value="mRNA"/>
</dbReference>
<name>D5A8Y8_PICSI</name>
<keyword evidence="1" id="KW-1133">Transmembrane helix</keyword>
<evidence type="ECO:0000256" key="1">
    <source>
        <dbReference type="SAM" id="Phobius"/>
    </source>
</evidence>
<proteinExistence type="evidence at transcript level"/>
<keyword evidence="1" id="KW-0812">Transmembrane</keyword>
<dbReference type="AlphaFoldDB" id="D5A8Y8"/>
<keyword evidence="1" id="KW-0472">Membrane</keyword>
<reference evidence="2" key="1">
    <citation type="submission" date="2010-04" db="EMBL/GenBank/DDBJ databases">
        <authorList>
            <person name="Reid K.E."/>
            <person name="Liao N."/>
            <person name="Chan S."/>
            <person name="Docking R."/>
            <person name="Taylor G."/>
            <person name="Moore R."/>
            <person name="Mayo M."/>
            <person name="Munro S."/>
            <person name="King J."/>
            <person name="Yanchuk A."/>
            <person name="Holt R."/>
            <person name="Jones S."/>
            <person name="Marra M."/>
            <person name="Ritland C.E."/>
            <person name="Ritland K."/>
            <person name="Bohlmann J."/>
        </authorList>
    </citation>
    <scope>NUCLEOTIDE SEQUENCE</scope>
    <source>
        <tissue evidence="2">Buds collected with no treatment. Collection October 2007</tissue>
    </source>
</reference>
<protein>
    <submittedName>
        <fullName evidence="2">Uncharacterized protein</fullName>
    </submittedName>
</protein>